<feature type="coiled-coil region" evidence="2">
    <location>
        <begin position="25"/>
        <end position="97"/>
    </location>
</feature>
<dbReference type="SUPFAM" id="SSF52540">
    <property type="entry name" value="P-loop containing nucleoside triphosphate hydrolases"/>
    <property type="match status" value="1"/>
</dbReference>
<dbReference type="Proteomes" id="UP000014480">
    <property type="component" value="Unassembled WGS sequence"/>
</dbReference>
<dbReference type="PROSITE" id="PS50837">
    <property type="entry name" value="NACHT"/>
    <property type="match status" value="1"/>
</dbReference>
<evidence type="ECO:0000256" key="2">
    <source>
        <dbReference type="SAM" id="Coils"/>
    </source>
</evidence>
<evidence type="ECO:0000259" key="3">
    <source>
        <dbReference type="PROSITE" id="PS50837"/>
    </source>
</evidence>
<dbReference type="EMBL" id="AMCV02000002">
    <property type="protein sequence ID" value="TDZ25287.1"/>
    <property type="molecule type" value="Genomic_DNA"/>
</dbReference>
<dbReference type="InterPro" id="IPR027417">
    <property type="entry name" value="P-loop_NTPase"/>
</dbReference>
<evidence type="ECO:0000256" key="1">
    <source>
        <dbReference type="ARBA" id="ARBA00022737"/>
    </source>
</evidence>
<proteinExistence type="predicted"/>
<dbReference type="STRING" id="1213857.A0A484G6T2"/>
<dbReference type="PANTHER" id="PTHR10039:SF15">
    <property type="entry name" value="NACHT DOMAIN-CONTAINING PROTEIN"/>
    <property type="match status" value="1"/>
</dbReference>
<keyword evidence="2" id="KW-0175">Coiled coil</keyword>
<feature type="domain" description="NACHT" evidence="3">
    <location>
        <begin position="230"/>
        <end position="374"/>
    </location>
</feature>
<organism evidence="4 5">
    <name type="scientific">Colletotrichum orbiculare (strain 104-T / ATCC 96160 / CBS 514.97 / LARS 414 / MAFF 240422)</name>
    <name type="common">Cucumber anthracnose fungus</name>
    <name type="synonym">Colletotrichum lagenarium</name>
    <dbReference type="NCBI Taxonomy" id="1213857"/>
    <lineage>
        <taxon>Eukaryota</taxon>
        <taxon>Fungi</taxon>
        <taxon>Dikarya</taxon>
        <taxon>Ascomycota</taxon>
        <taxon>Pezizomycotina</taxon>
        <taxon>Sordariomycetes</taxon>
        <taxon>Hypocreomycetidae</taxon>
        <taxon>Glomerellales</taxon>
        <taxon>Glomerellaceae</taxon>
        <taxon>Colletotrichum</taxon>
        <taxon>Colletotrichum orbiculare species complex</taxon>
    </lineage>
</organism>
<comment type="caution">
    <text evidence="4">The sequence shown here is derived from an EMBL/GenBank/DDBJ whole genome shotgun (WGS) entry which is preliminary data.</text>
</comment>
<dbReference type="InterPro" id="IPR056884">
    <property type="entry name" value="NPHP3-like_N"/>
</dbReference>
<dbReference type="SUPFAM" id="SSF48403">
    <property type="entry name" value="Ankyrin repeat"/>
    <property type="match status" value="1"/>
</dbReference>
<keyword evidence="1" id="KW-0677">Repeat</keyword>
<dbReference type="Gene3D" id="3.40.50.300">
    <property type="entry name" value="P-loop containing nucleotide triphosphate hydrolases"/>
    <property type="match status" value="1"/>
</dbReference>
<dbReference type="OrthoDB" id="194358at2759"/>
<sequence>MSDPLSIAGSVAGLVSLSASVFKHVSQFAREAKGAEKQVAELANQARNLSGDLQNLSLLASSLESEGAPSTFKAHHLEDCRQTLSKIAKALKKAQDDFSHGSKVKAVLRSLKWPFSVDETKSLIADMAGHQTALQLALSADTLQNFMASLTMQKEITSDLKGVASKVERILDIQTRIELTSQRERIVKYFLKDNPQPNFQTSLNLRQPMTGLWLTRSNSTFLKWRDLPHSALWLSGIPGSGKTVLSGSVIEEILQLQTDSTAAAFFYCDYKKKESQDLVNILCCLAVQLAQQNSSAFDLLEAYYASLSPAAGLAKKPEVAALEQIIEQFTSLYQTVYLVVDGLDECGDNSGQVAESLRRLFESCPTVSLVIFSRNEQDIYDELEEMSAHIEIAAQKEDIDLYVRAEMQTRKQLRKIGYQNPALAEEIRLKLTDGAQGMFRWVACQLDYLCELTTNRARREALSQLPPTLHETYHRILQRVLNAGPQVAKLVQKILHWLVAEPRWSLAMLQEAVSKNTWPVLEFLRDTKELLEEDIKETFLRYISTDNLALLPAKTKSKLIASCQVAASQSSDRPQSLGDSNSEEQQQVSLMKTYSATIWGDDGELCPRIIDPGVLTDGDINDCEYCPVTPLFKAIANENGDCVRSLLASGASVEAAGCIHFPLALQNPVCLAVWLLPPSGDLSSEALYISTGISMESRTANPFLACVELLTSNGANVDAVDGSHRSPLVLAIRMGFEAAARHAIELGANQSTFDFNNRTALMTAAKGECPTSCASERDRSS</sequence>
<keyword evidence="5" id="KW-1185">Reference proteome</keyword>
<evidence type="ECO:0000313" key="5">
    <source>
        <dbReference type="Proteomes" id="UP000014480"/>
    </source>
</evidence>
<dbReference type="Pfam" id="PF24883">
    <property type="entry name" value="NPHP3_N"/>
    <property type="match status" value="1"/>
</dbReference>
<evidence type="ECO:0000313" key="4">
    <source>
        <dbReference type="EMBL" id="TDZ25287.1"/>
    </source>
</evidence>
<dbReference type="InterPro" id="IPR007111">
    <property type="entry name" value="NACHT_NTPase"/>
</dbReference>
<protein>
    <submittedName>
        <fullName evidence="4">Vegetative incompatibility protein HET-E-1</fullName>
    </submittedName>
</protein>
<reference evidence="5" key="2">
    <citation type="journal article" date="2019" name="Mol. Plant Microbe Interact.">
        <title>Genome sequence resources for four phytopathogenic fungi from the Colletotrichum orbiculare species complex.</title>
        <authorList>
            <person name="Gan P."/>
            <person name="Tsushima A."/>
            <person name="Narusaka M."/>
            <person name="Narusaka Y."/>
            <person name="Takano Y."/>
            <person name="Kubo Y."/>
            <person name="Shirasu K."/>
        </authorList>
    </citation>
    <scope>GENOME REANNOTATION</scope>
    <source>
        <strain evidence="5">104-T / ATCC 96160 / CBS 514.97 / LARS 414 / MAFF 240422</strain>
    </source>
</reference>
<dbReference type="Gene3D" id="1.25.40.20">
    <property type="entry name" value="Ankyrin repeat-containing domain"/>
    <property type="match status" value="1"/>
</dbReference>
<dbReference type="InterPro" id="IPR036770">
    <property type="entry name" value="Ankyrin_rpt-contain_sf"/>
</dbReference>
<dbReference type="PANTHER" id="PTHR10039">
    <property type="entry name" value="AMELOGENIN"/>
    <property type="match status" value="1"/>
</dbReference>
<accession>A0A484G6T2</accession>
<reference evidence="5" key="1">
    <citation type="journal article" date="2013" name="New Phytol.">
        <title>Comparative genomic and transcriptomic analyses reveal the hemibiotrophic stage shift of Colletotrichum fungi.</title>
        <authorList>
            <person name="Gan P."/>
            <person name="Ikeda K."/>
            <person name="Irieda H."/>
            <person name="Narusaka M."/>
            <person name="O'Connell R.J."/>
            <person name="Narusaka Y."/>
            <person name="Takano Y."/>
            <person name="Kubo Y."/>
            <person name="Shirasu K."/>
        </authorList>
    </citation>
    <scope>NUCLEOTIDE SEQUENCE [LARGE SCALE GENOMIC DNA]</scope>
    <source>
        <strain evidence="5">104-T / ATCC 96160 / CBS 514.97 / LARS 414 / MAFF 240422</strain>
    </source>
</reference>
<gene>
    <name evidence="4" type="ORF">Cob_v001795</name>
</gene>
<name>A0A484G6T2_COLOR</name>
<dbReference type="AlphaFoldDB" id="A0A484G6T2"/>